<evidence type="ECO:0000256" key="4">
    <source>
        <dbReference type="PROSITE-ProRule" id="PRU00236"/>
    </source>
</evidence>
<dbReference type="InterPro" id="IPR050134">
    <property type="entry name" value="NAD-dep_sirtuin_deacylases"/>
</dbReference>
<evidence type="ECO:0000256" key="5">
    <source>
        <dbReference type="SAM" id="MobiDB-lite"/>
    </source>
</evidence>
<dbReference type="Gene3D" id="3.30.1600.10">
    <property type="entry name" value="SIR2/SIRT2 'Small Domain"/>
    <property type="match status" value="1"/>
</dbReference>
<dbReference type="InterPro" id="IPR026590">
    <property type="entry name" value="Ssirtuin_cat_dom"/>
</dbReference>
<reference evidence="7" key="2">
    <citation type="submission" date="2023-06" db="EMBL/GenBank/DDBJ databases">
        <authorList>
            <consortium name="Lawrence Berkeley National Laboratory"/>
            <person name="Haridas S."/>
            <person name="Hensen N."/>
            <person name="Bonometti L."/>
            <person name="Westerberg I."/>
            <person name="Brannstrom I.O."/>
            <person name="Guillou S."/>
            <person name="Cros-Aarteil S."/>
            <person name="Calhoun S."/>
            <person name="Kuo A."/>
            <person name="Mondo S."/>
            <person name="Pangilinan J."/>
            <person name="Riley R."/>
            <person name="Labutti K."/>
            <person name="Andreopoulos B."/>
            <person name="Lipzen A."/>
            <person name="Chen C."/>
            <person name="Yanf M."/>
            <person name="Daum C."/>
            <person name="Ng V."/>
            <person name="Clum A."/>
            <person name="Steindorff A."/>
            <person name="Ohm R."/>
            <person name="Martin F."/>
            <person name="Silar P."/>
            <person name="Natvig D."/>
            <person name="Lalanne C."/>
            <person name="Gautier V."/>
            <person name="Ament-Velasquez S.L."/>
            <person name="Kruys A."/>
            <person name="Hutchinson M.I."/>
            <person name="Powell A.J."/>
            <person name="Barry K."/>
            <person name="Miller A.N."/>
            <person name="Grigoriev I.V."/>
            <person name="Debuchy R."/>
            <person name="Gladieux P."/>
            <person name="Thoren M.H."/>
            <person name="Johannesson H."/>
        </authorList>
    </citation>
    <scope>NUCLEOTIDE SEQUENCE</scope>
    <source>
        <strain evidence="7">CBS 958.72</strain>
    </source>
</reference>
<feature type="domain" description="Deacetylase sirtuin-type" evidence="6">
    <location>
        <begin position="7"/>
        <end position="316"/>
    </location>
</feature>
<comment type="caution">
    <text evidence="4">Lacks conserved residue(s) required for the propagation of feature annotation.</text>
</comment>
<evidence type="ECO:0000259" key="6">
    <source>
        <dbReference type="PROSITE" id="PS50305"/>
    </source>
</evidence>
<dbReference type="AlphaFoldDB" id="A0AAE0K7M6"/>
<dbReference type="InterPro" id="IPR026591">
    <property type="entry name" value="Sirtuin_cat_small_dom_sf"/>
</dbReference>
<dbReference type="GO" id="GO:0017136">
    <property type="term" value="F:histone deacetylase activity, NAD-dependent"/>
    <property type="evidence" value="ECO:0007669"/>
    <property type="project" value="TreeGrafter"/>
</dbReference>
<comment type="caution">
    <text evidence="7">The sequence shown here is derived from an EMBL/GenBank/DDBJ whole genome shotgun (WGS) entry which is preliminary data.</text>
</comment>
<accession>A0AAE0K7M6</accession>
<evidence type="ECO:0000313" key="8">
    <source>
        <dbReference type="Proteomes" id="UP001287356"/>
    </source>
</evidence>
<dbReference type="InterPro" id="IPR029035">
    <property type="entry name" value="DHS-like_NAD/FAD-binding_dom"/>
</dbReference>
<dbReference type="Pfam" id="PF02146">
    <property type="entry name" value="SIR2"/>
    <property type="match status" value="1"/>
</dbReference>
<keyword evidence="3" id="KW-0520">NAD</keyword>
<dbReference type="InterPro" id="IPR003000">
    <property type="entry name" value="Sirtuin"/>
</dbReference>
<dbReference type="GO" id="GO:0070403">
    <property type="term" value="F:NAD+ binding"/>
    <property type="evidence" value="ECO:0007669"/>
    <property type="project" value="InterPro"/>
</dbReference>
<keyword evidence="8" id="KW-1185">Reference proteome</keyword>
<feature type="region of interest" description="Disordered" evidence="5">
    <location>
        <begin position="338"/>
        <end position="360"/>
    </location>
</feature>
<dbReference type="Proteomes" id="UP001287356">
    <property type="component" value="Unassembled WGS sequence"/>
</dbReference>
<protein>
    <submittedName>
        <fullName evidence="7">DHS-like NAD/FAD-binding domain-containing protein</fullName>
    </submittedName>
</protein>
<dbReference type="PANTHER" id="PTHR11085:SF8">
    <property type="entry name" value="NAD-DEPENDENT HISTONE DEACETYLASE HST3"/>
    <property type="match status" value="1"/>
</dbReference>
<gene>
    <name evidence="7" type="ORF">B0T24DRAFT_531515</name>
</gene>
<evidence type="ECO:0000313" key="7">
    <source>
        <dbReference type="EMBL" id="KAK3370951.1"/>
    </source>
</evidence>
<evidence type="ECO:0000256" key="3">
    <source>
        <dbReference type="ARBA" id="ARBA00023027"/>
    </source>
</evidence>
<dbReference type="GO" id="GO:0005634">
    <property type="term" value="C:nucleus"/>
    <property type="evidence" value="ECO:0007669"/>
    <property type="project" value="TreeGrafter"/>
</dbReference>
<name>A0AAE0K7M6_9PEZI</name>
<proteinExistence type="inferred from homology"/>
<comment type="similarity">
    <text evidence="1">Belongs to the sirtuin family. Class I subfamily.</text>
</comment>
<sequence>MAIIHVRPDDRLHLESIASLFGAASKIVTVTGAGISTNAGIPDFRSKNGVYSLGRRRRLFYSSVLSDPERRPLFYSSITKMRQDAKHVSPTTTHRFILGLRNAGKLVRDYTQNIDCLEEKVSLSTDLQKGPGSRSHHYRVDYKLRLQDNNRGVECVLLHGSLRRLRYSNCLGTYCWDKCDRETETLAGQEPLCPGCAEISDARTAAGKRATAIGTLRPDIVLYDELDPRADLISAIARRDLLLLPDVLLIMGTSLTTHGVKNLVKDFAKAIHKRAGKVVFVNLTEPATSWDGVIDYWVEWDCDAWVQDLTDRQPALCSGSILRVVIDLTGDGEHVEMTASRGHDKGQGSSRDNPVDLTLS</sequence>
<dbReference type="SUPFAM" id="SSF52467">
    <property type="entry name" value="DHS-like NAD/FAD-binding domain"/>
    <property type="match status" value="1"/>
</dbReference>
<dbReference type="PROSITE" id="PS50305">
    <property type="entry name" value="SIRTUIN"/>
    <property type="match status" value="1"/>
</dbReference>
<organism evidence="7 8">
    <name type="scientific">Lasiosphaeria ovina</name>
    <dbReference type="NCBI Taxonomy" id="92902"/>
    <lineage>
        <taxon>Eukaryota</taxon>
        <taxon>Fungi</taxon>
        <taxon>Dikarya</taxon>
        <taxon>Ascomycota</taxon>
        <taxon>Pezizomycotina</taxon>
        <taxon>Sordariomycetes</taxon>
        <taxon>Sordariomycetidae</taxon>
        <taxon>Sordariales</taxon>
        <taxon>Lasiosphaeriaceae</taxon>
        <taxon>Lasiosphaeria</taxon>
    </lineage>
</organism>
<dbReference type="EMBL" id="JAULSN010000005">
    <property type="protein sequence ID" value="KAK3370951.1"/>
    <property type="molecule type" value="Genomic_DNA"/>
</dbReference>
<dbReference type="PANTHER" id="PTHR11085">
    <property type="entry name" value="NAD-DEPENDENT PROTEIN DEACYLASE SIRTUIN-5, MITOCHONDRIAL-RELATED"/>
    <property type="match status" value="1"/>
</dbReference>
<reference evidence="7" key="1">
    <citation type="journal article" date="2023" name="Mol. Phylogenet. Evol.">
        <title>Genome-scale phylogeny and comparative genomics of the fungal order Sordariales.</title>
        <authorList>
            <person name="Hensen N."/>
            <person name="Bonometti L."/>
            <person name="Westerberg I."/>
            <person name="Brannstrom I.O."/>
            <person name="Guillou S."/>
            <person name="Cros-Aarteil S."/>
            <person name="Calhoun S."/>
            <person name="Haridas S."/>
            <person name="Kuo A."/>
            <person name="Mondo S."/>
            <person name="Pangilinan J."/>
            <person name="Riley R."/>
            <person name="LaButti K."/>
            <person name="Andreopoulos B."/>
            <person name="Lipzen A."/>
            <person name="Chen C."/>
            <person name="Yan M."/>
            <person name="Daum C."/>
            <person name="Ng V."/>
            <person name="Clum A."/>
            <person name="Steindorff A."/>
            <person name="Ohm R.A."/>
            <person name="Martin F."/>
            <person name="Silar P."/>
            <person name="Natvig D.O."/>
            <person name="Lalanne C."/>
            <person name="Gautier V."/>
            <person name="Ament-Velasquez S.L."/>
            <person name="Kruys A."/>
            <person name="Hutchinson M.I."/>
            <person name="Powell A.J."/>
            <person name="Barry K."/>
            <person name="Miller A.N."/>
            <person name="Grigoriev I.V."/>
            <person name="Debuchy R."/>
            <person name="Gladieux P."/>
            <person name="Hiltunen Thoren M."/>
            <person name="Johannesson H."/>
        </authorList>
    </citation>
    <scope>NUCLEOTIDE SEQUENCE</scope>
    <source>
        <strain evidence="7">CBS 958.72</strain>
    </source>
</reference>
<evidence type="ECO:0000256" key="2">
    <source>
        <dbReference type="ARBA" id="ARBA00022679"/>
    </source>
</evidence>
<dbReference type="Gene3D" id="3.40.50.1220">
    <property type="entry name" value="TPP-binding domain"/>
    <property type="match status" value="1"/>
</dbReference>
<keyword evidence="2" id="KW-0808">Transferase</keyword>
<evidence type="ECO:0000256" key="1">
    <source>
        <dbReference type="ARBA" id="ARBA00006924"/>
    </source>
</evidence>